<protein>
    <submittedName>
        <fullName evidence="1">Uncharacterized protein</fullName>
    </submittedName>
</protein>
<sequence>MPTSSLSTGSTNGSEQETYRSVSIGATECREKNISLGQEQILQLLKRGLAKHTRSS</sequence>
<reference evidence="1 2" key="1">
    <citation type="submission" date="2014-04" db="EMBL/GenBank/DDBJ databases">
        <authorList>
            <consortium name="DOE Joint Genome Institute"/>
            <person name="Kuo A."/>
            <person name="Martino E."/>
            <person name="Perotto S."/>
            <person name="Kohler A."/>
            <person name="Nagy L.G."/>
            <person name="Floudas D."/>
            <person name="Copeland A."/>
            <person name="Barry K.W."/>
            <person name="Cichocki N."/>
            <person name="Veneault-Fourrey C."/>
            <person name="LaButti K."/>
            <person name="Lindquist E.A."/>
            <person name="Lipzen A."/>
            <person name="Lundell T."/>
            <person name="Morin E."/>
            <person name="Murat C."/>
            <person name="Sun H."/>
            <person name="Tunlid A."/>
            <person name="Henrissat B."/>
            <person name="Grigoriev I.V."/>
            <person name="Hibbett D.S."/>
            <person name="Martin F."/>
            <person name="Nordberg H.P."/>
            <person name="Cantor M.N."/>
            <person name="Hua S.X."/>
        </authorList>
    </citation>
    <scope>NUCLEOTIDE SEQUENCE [LARGE SCALE GENOMIC DNA]</scope>
    <source>
        <strain evidence="1 2">Zn</strain>
    </source>
</reference>
<name>A0A0C3I0T5_OIDMZ</name>
<dbReference type="AlphaFoldDB" id="A0A0C3I0T5"/>
<accession>A0A0C3I0T5</accession>
<dbReference type="InParanoid" id="A0A0C3I0T5"/>
<dbReference type="EMBL" id="KN832870">
    <property type="protein sequence ID" value="KIN08675.1"/>
    <property type="molecule type" value="Genomic_DNA"/>
</dbReference>
<dbReference type="Proteomes" id="UP000054321">
    <property type="component" value="Unassembled WGS sequence"/>
</dbReference>
<dbReference type="HOGENOM" id="CLU_3014758_0_0_1"/>
<keyword evidence="2" id="KW-1185">Reference proteome</keyword>
<gene>
    <name evidence="1" type="ORF">OIDMADRAFT_16731</name>
</gene>
<evidence type="ECO:0000313" key="1">
    <source>
        <dbReference type="EMBL" id="KIN08675.1"/>
    </source>
</evidence>
<reference evidence="2" key="2">
    <citation type="submission" date="2015-01" db="EMBL/GenBank/DDBJ databases">
        <title>Evolutionary Origins and Diversification of the Mycorrhizal Mutualists.</title>
        <authorList>
            <consortium name="DOE Joint Genome Institute"/>
            <consortium name="Mycorrhizal Genomics Consortium"/>
            <person name="Kohler A."/>
            <person name="Kuo A."/>
            <person name="Nagy L.G."/>
            <person name="Floudas D."/>
            <person name="Copeland A."/>
            <person name="Barry K.W."/>
            <person name="Cichocki N."/>
            <person name="Veneault-Fourrey C."/>
            <person name="LaButti K."/>
            <person name="Lindquist E.A."/>
            <person name="Lipzen A."/>
            <person name="Lundell T."/>
            <person name="Morin E."/>
            <person name="Murat C."/>
            <person name="Riley R."/>
            <person name="Ohm R."/>
            <person name="Sun H."/>
            <person name="Tunlid A."/>
            <person name="Henrissat B."/>
            <person name="Grigoriev I.V."/>
            <person name="Hibbett D.S."/>
            <person name="Martin F."/>
        </authorList>
    </citation>
    <scope>NUCLEOTIDE SEQUENCE [LARGE SCALE GENOMIC DNA]</scope>
    <source>
        <strain evidence="2">Zn</strain>
    </source>
</reference>
<organism evidence="1 2">
    <name type="scientific">Oidiodendron maius (strain Zn)</name>
    <dbReference type="NCBI Taxonomy" id="913774"/>
    <lineage>
        <taxon>Eukaryota</taxon>
        <taxon>Fungi</taxon>
        <taxon>Dikarya</taxon>
        <taxon>Ascomycota</taxon>
        <taxon>Pezizomycotina</taxon>
        <taxon>Leotiomycetes</taxon>
        <taxon>Leotiomycetes incertae sedis</taxon>
        <taxon>Myxotrichaceae</taxon>
        <taxon>Oidiodendron</taxon>
    </lineage>
</organism>
<evidence type="ECO:0000313" key="2">
    <source>
        <dbReference type="Proteomes" id="UP000054321"/>
    </source>
</evidence>
<proteinExistence type="predicted"/>